<evidence type="ECO:0000313" key="12">
    <source>
        <dbReference type="Proteomes" id="UP000006437"/>
    </source>
</evidence>
<evidence type="ECO:0000256" key="2">
    <source>
        <dbReference type="ARBA" id="ARBA00007783"/>
    </source>
</evidence>
<keyword evidence="4 9" id="KW-1003">Cell membrane</keyword>
<dbReference type="GO" id="GO:0140359">
    <property type="term" value="F:ABC-type transporter activity"/>
    <property type="evidence" value="ECO:0007669"/>
    <property type="project" value="InterPro"/>
</dbReference>
<dbReference type="Proteomes" id="UP000006437">
    <property type="component" value="Unassembled WGS sequence"/>
</dbReference>
<protein>
    <recommendedName>
        <fullName evidence="9">Transport permease protein</fullName>
    </recommendedName>
</protein>
<dbReference type="BioCyc" id="EBAC796937-HMP:GMGH-1837-MONOMER"/>
<feature type="transmembrane region" description="Helical" evidence="9">
    <location>
        <begin position="30"/>
        <end position="55"/>
    </location>
</feature>
<dbReference type="InterPro" id="IPR000412">
    <property type="entry name" value="ABC_2_transport"/>
</dbReference>
<dbReference type="GO" id="GO:0043190">
    <property type="term" value="C:ATP-binding cassette (ABC) transporter complex"/>
    <property type="evidence" value="ECO:0007669"/>
    <property type="project" value="InterPro"/>
</dbReference>
<dbReference type="HOGENOM" id="CLU_060703_2_0_9"/>
<evidence type="ECO:0000256" key="9">
    <source>
        <dbReference type="RuleBase" id="RU361157"/>
    </source>
</evidence>
<comment type="similarity">
    <text evidence="2 9">Belongs to the ABC-2 integral membrane protein family.</text>
</comment>
<accession>G9X093</accession>
<dbReference type="PANTHER" id="PTHR30413">
    <property type="entry name" value="INNER MEMBRANE TRANSPORT PERMEASE"/>
    <property type="match status" value="1"/>
</dbReference>
<evidence type="ECO:0000256" key="5">
    <source>
        <dbReference type="ARBA" id="ARBA00022519"/>
    </source>
</evidence>
<sequence>MEYLKKFYKYRNLLSELVKRDIKIKYRRSILGYLWSVLNPLLMMVVMSIVFSYMFRFDIENYTIYLLTGQLIYNFYSDATNMSMSSIIWSGGLIGKVYIPKYILPLARTLSSFVNMMFSLIALILMLIITKTPVTPAIFMFPVPLFYLLLICIGMGLILSVLAVYFRDIVHLYGVFLVALTYLTPIFYPISAVPKYALNILKMNPLFYVLNMFRNIIMYGNIPSLQDNFVCFAWGFILIVIGLYIFRKKQDDFVLYM</sequence>
<feature type="transmembrane region" description="Helical" evidence="9">
    <location>
        <begin position="110"/>
        <end position="129"/>
    </location>
</feature>
<reference evidence="11 12" key="1">
    <citation type="submission" date="2011-08" db="EMBL/GenBank/DDBJ databases">
        <title>The Genome Sequence of Eubacteriaceae bacterium ACC19a.</title>
        <authorList>
            <consortium name="The Broad Institute Genome Sequencing Platform"/>
            <person name="Earl A."/>
            <person name="Ward D."/>
            <person name="Feldgarden M."/>
            <person name="Gevers D."/>
            <person name="Sizova M."/>
            <person name="Hazen A."/>
            <person name="Epstein S."/>
            <person name="Young S.K."/>
            <person name="Zeng Q."/>
            <person name="Gargeya S."/>
            <person name="Fitzgerald M."/>
            <person name="Haas B."/>
            <person name="Abouelleil A."/>
            <person name="Alvarado L."/>
            <person name="Arachchi H.M."/>
            <person name="Berlin A."/>
            <person name="Brown A."/>
            <person name="Chapman S.B."/>
            <person name="Chen Z."/>
            <person name="Dunbar C."/>
            <person name="Freedman E."/>
            <person name="Gearin G."/>
            <person name="Gellesch M."/>
            <person name="Goldberg J."/>
            <person name="Griggs A."/>
            <person name="Gujja S."/>
            <person name="Heiman D."/>
            <person name="Howarth C."/>
            <person name="Larson L."/>
            <person name="Lui A."/>
            <person name="MacDonald P.J.P."/>
            <person name="Montmayeur A."/>
            <person name="Murphy C."/>
            <person name="Neiman D."/>
            <person name="Pearson M."/>
            <person name="Priest M."/>
            <person name="Roberts A."/>
            <person name="Saif S."/>
            <person name="Shea T."/>
            <person name="Shenoy N."/>
            <person name="Sisk P."/>
            <person name="Stolte C."/>
            <person name="Sykes S."/>
            <person name="Wortman J."/>
            <person name="Nusbaum C."/>
            <person name="Birren B."/>
        </authorList>
    </citation>
    <scope>NUCLEOTIDE SEQUENCE [LARGE SCALE GENOMIC DNA]</scope>
    <source>
        <strain evidence="11 12">ACC19a</strain>
    </source>
</reference>
<feature type="transmembrane region" description="Helical" evidence="9">
    <location>
        <begin position="172"/>
        <end position="190"/>
    </location>
</feature>
<evidence type="ECO:0000256" key="1">
    <source>
        <dbReference type="ARBA" id="ARBA00004429"/>
    </source>
</evidence>
<evidence type="ECO:0000256" key="3">
    <source>
        <dbReference type="ARBA" id="ARBA00022448"/>
    </source>
</evidence>
<keyword evidence="8 9" id="KW-0472">Membrane</keyword>
<evidence type="ECO:0000256" key="6">
    <source>
        <dbReference type="ARBA" id="ARBA00022692"/>
    </source>
</evidence>
<dbReference type="AlphaFoldDB" id="G9X093"/>
<feature type="transmembrane region" description="Helical" evidence="9">
    <location>
        <begin position="75"/>
        <end position="98"/>
    </location>
</feature>
<keyword evidence="6 9" id="KW-0812">Transmembrane</keyword>
<dbReference type="InterPro" id="IPR047817">
    <property type="entry name" value="ABC2_TM_bact-type"/>
</dbReference>
<evidence type="ECO:0000256" key="8">
    <source>
        <dbReference type="ARBA" id="ARBA00023136"/>
    </source>
</evidence>
<dbReference type="PRINTS" id="PR00164">
    <property type="entry name" value="ABC2TRNSPORT"/>
</dbReference>
<dbReference type="InterPro" id="IPR013525">
    <property type="entry name" value="ABC2_TM"/>
</dbReference>
<dbReference type="PANTHER" id="PTHR30413:SF8">
    <property type="entry name" value="TRANSPORT PERMEASE PROTEIN"/>
    <property type="match status" value="1"/>
</dbReference>
<keyword evidence="7 9" id="KW-1133">Transmembrane helix</keyword>
<comment type="subcellular location">
    <subcellularLocation>
        <location evidence="1">Cell inner membrane</location>
        <topology evidence="1">Multi-pass membrane protein</topology>
    </subcellularLocation>
    <subcellularLocation>
        <location evidence="9">Cell membrane</location>
        <topology evidence="9">Multi-pass membrane protein</topology>
    </subcellularLocation>
</comment>
<dbReference type="PATRIC" id="fig|796937.3.peg.1040"/>
<evidence type="ECO:0000313" key="11">
    <source>
        <dbReference type="EMBL" id="EHL15440.1"/>
    </source>
</evidence>
<evidence type="ECO:0000256" key="4">
    <source>
        <dbReference type="ARBA" id="ARBA00022475"/>
    </source>
</evidence>
<name>G9X093_9FIRM</name>
<proteinExistence type="inferred from homology"/>
<feature type="transmembrane region" description="Helical" evidence="9">
    <location>
        <begin position="229"/>
        <end position="247"/>
    </location>
</feature>
<evidence type="ECO:0000256" key="7">
    <source>
        <dbReference type="ARBA" id="ARBA00022989"/>
    </source>
</evidence>
<keyword evidence="5" id="KW-0997">Cell inner membrane</keyword>
<dbReference type="Pfam" id="PF01061">
    <property type="entry name" value="ABC2_membrane"/>
    <property type="match status" value="1"/>
</dbReference>
<dbReference type="PROSITE" id="PS51012">
    <property type="entry name" value="ABC_TM2"/>
    <property type="match status" value="1"/>
</dbReference>
<gene>
    <name evidence="11" type="ORF">HMPREF9629_01829</name>
</gene>
<evidence type="ECO:0000259" key="10">
    <source>
        <dbReference type="PROSITE" id="PS51012"/>
    </source>
</evidence>
<organism evidence="11 12">
    <name type="scientific">Peptoanaerobacter stomatis</name>
    <dbReference type="NCBI Taxonomy" id="796937"/>
    <lineage>
        <taxon>Bacteria</taxon>
        <taxon>Bacillati</taxon>
        <taxon>Bacillota</taxon>
        <taxon>Clostridia</taxon>
        <taxon>Peptostreptococcales</taxon>
        <taxon>Filifactoraceae</taxon>
        <taxon>Peptoanaerobacter</taxon>
    </lineage>
</organism>
<feature type="transmembrane region" description="Helical" evidence="9">
    <location>
        <begin position="141"/>
        <end position="165"/>
    </location>
</feature>
<comment type="caution">
    <text evidence="11">The sequence shown here is derived from an EMBL/GenBank/DDBJ whole genome shotgun (WGS) entry which is preliminary data.</text>
</comment>
<keyword evidence="3 9" id="KW-0813">Transport</keyword>
<feature type="domain" description="ABC transmembrane type-2" evidence="10">
    <location>
        <begin position="31"/>
        <end position="249"/>
    </location>
</feature>
<dbReference type="GO" id="GO:0015920">
    <property type="term" value="P:lipopolysaccharide transport"/>
    <property type="evidence" value="ECO:0007669"/>
    <property type="project" value="TreeGrafter"/>
</dbReference>
<dbReference type="EMBL" id="AFZE01000013">
    <property type="protein sequence ID" value="EHL15440.1"/>
    <property type="molecule type" value="Genomic_DNA"/>
</dbReference>
<dbReference type="RefSeq" id="WP_009526058.1">
    <property type="nucleotide sequence ID" value="NZ_JH414561.1"/>
</dbReference>